<sequence>MTSCPRLFRSKEGALANKGPDFLVPRYNNHALSKQTARGKGAATCEQAVCKGDCLWLGLLAGVIARSQSRLQGRRLLAQHPRAEAAPEGVVARCCQRVRVSPAQGDNGDPLDKKKEVDYMRGKRENSLRKHPLELEL</sequence>
<name>A0A427AVL7_ENSVE</name>
<evidence type="ECO:0000313" key="3">
    <source>
        <dbReference type="Proteomes" id="UP000287651"/>
    </source>
</evidence>
<dbReference type="AlphaFoldDB" id="A0A427AVL7"/>
<accession>A0A427AVL7</accession>
<evidence type="ECO:0000256" key="1">
    <source>
        <dbReference type="SAM" id="MobiDB-lite"/>
    </source>
</evidence>
<comment type="caution">
    <text evidence="2">The sequence shown here is derived from an EMBL/GenBank/DDBJ whole genome shotgun (WGS) entry which is preliminary data.</text>
</comment>
<dbReference type="Proteomes" id="UP000287651">
    <property type="component" value="Unassembled WGS sequence"/>
</dbReference>
<feature type="region of interest" description="Disordered" evidence="1">
    <location>
        <begin position="101"/>
        <end position="137"/>
    </location>
</feature>
<proteinExistence type="predicted"/>
<feature type="compositionally biased region" description="Basic and acidic residues" evidence="1">
    <location>
        <begin position="110"/>
        <end position="137"/>
    </location>
</feature>
<dbReference type="EMBL" id="AMZH03001181">
    <property type="protein sequence ID" value="RRT80300.1"/>
    <property type="molecule type" value="Genomic_DNA"/>
</dbReference>
<reference evidence="2 3" key="1">
    <citation type="journal article" date="2014" name="Agronomy (Basel)">
        <title>A Draft Genome Sequence for Ensete ventricosum, the Drought-Tolerant Tree Against Hunger.</title>
        <authorList>
            <person name="Harrison J."/>
            <person name="Moore K.A."/>
            <person name="Paszkiewicz K."/>
            <person name="Jones T."/>
            <person name="Grant M."/>
            <person name="Ambacheew D."/>
            <person name="Muzemil S."/>
            <person name="Studholme D.J."/>
        </authorList>
    </citation>
    <scope>NUCLEOTIDE SEQUENCE [LARGE SCALE GENOMIC DNA]</scope>
</reference>
<organism evidence="2 3">
    <name type="scientific">Ensete ventricosum</name>
    <name type="common">Abyssinian banana</name>
    <name type="synonym">Musa ensete</name>
    <dbReference type="NCBI Taxonomy" id="4639"/>
    <lineage>
        <taxon>Eukaryota</taxon>
        <taxon>Viridiplantae</taxon>
        <taxon>Streptophyta</taxon>
        <taxon>Embryophyta</taxon>
        <taxon>Tracheophyta</taxon>
        <taxon>Spermatophyta</taxon>
        <taxon>Magnoliopsida</taxon>
        <taxon>Liliopsida</taxon>
        <taxon>Zingiberales</taxon>
        <taxon>Musaceae</taxon>
        <taxon>Ensete</taxon>
    </lineage>
</organism>
<protein>
    <submittedName>
        <fullName evidence="2">Uncharacterized protein</fullName>
    </submittedName>
</protein>
<evidence type="ECO:0000313" key="2">
    <source>
        <dbReference type="EMBL" id="RRT80300.1"/>
    </source>
</evidence>
<gene>
    <name evidence="2" type="ORF">B296_00003880</name>
</gene>